<comment type="similarity">
    <text evidence="1">Belongs to the ATP-dependent AMP-binding enzyme family.</text>
</comment>
<dbReference type="Pfam" id="PF00501">
    <property type="entry name" value="AMP-binding"/>
    <property type="match status" value="1"/>
</dbReference>
<dbReference type="AlphaFoldDB" id="A0A848KPJ6"/>
<dbReference type="PANTHER" id="PTHR43201">
    <property type="entry name" value="ACYL-COA SYNTHETASE"/>
    <property type="match status" value="1"/>
</dbReference>
<dbReference type="RefSeq" id="WP_170193108.1">
    <property type="nucleotide sequence ID" value="NZ_JABBNB010000004.1"/>
</dbReference>
<comment type="caution">
    <text evidence="5">The sequence shown here is derived from an EMBL/GenBank/DDBJ whole genome shotgun (WGS) entry which is preliminary data.</text>
</comment>
<keyword evidence="6" id="KW-1185">Reference proteome</keyword>
<accession>A0A848KPJ6</accession>
<evidence type="ECO:0000313" key="6">
    <source>
        <dbReference type="Proteomes" id="UP000550729"/>
    </source>
</evidence>
<evidence type="ECO:0000256" key="2">
    <source>
        <dbReference type="ARBA" id="ARBA00022598"/>
    </source>
</evidence>
<dbReference type="PANTHER" id="PTHR43201:SF5">
    <property type="entry name" value="MEDIUM-CHAIN ACYL-COA LIGASE ACSF2, MITOCHONDRIAL"/>
    <property type="match status" value="1"/>
</dbReference>
<dbReference type="Gene3D" id="3.30.300.30">
    <property type="match status" value="1"/>
</dbReference>
<dbReference type="GO" id="GO:0031956">
    <property type="term" value="F:medium-chain fatty acid-CoA ligase activity"/>
    <property type="evidence" value="ECO:0007669"/>
    <property type="project" value="TreeGrafter"/>
</dbReference>
<proteinExistence type="inferred from homology"/>
<dbReference type="Proteomes" id="UP000550729">
    <property type="component" value="Unassembled WGS sequence"/>
</dbReference>
<dbReference type="GO" id="GO:0006631">
    <property type="term" value="P:fatty acid metabolic process"/>
    <property type="evidence" value="ECO:0007669"/>
    <property type="project" value="TreeGrafter"/>
</dbReference>
<gene>
    <name evidence="5" type="ORF">HH308_05125</name>
</gene>
<dbReference type="InterPro" id="IPR042099">
    <property type="entry name" value="ANL_N_sf"/>
</dbReference>
<dbReference type="Pfam" id="PF13193">
    <property type="entry name" value="AMP-binding_C"/>
    <property type="match status" value="1"/>
</dbReference>
<dbReference type="Gene3D" id="3.40.50.12780">
    <property type="entry name" value="N-terminal domain of ligase-like"/>
    <property type="match status" value="1"/>
</dbReference>
<sequence length="558" mass="59839">MSHDVHSLYNRRADNRWDRTAVGDLLERVTWSTPDKLALIGVVGAYAHPQHQRLTYRQADEIANRFANGLRAHGLTRGDVVMLFCDNSVEAILAKIAIAKAGLVAAPVNTMMAPDVIAGLIELVEPKLVIADESASQQVRDVFAAAGLDIGVTIDLTGQSSAEGVTFADFYAGQEKSEPKVVIHGDDIWQILFTSGTTSAPKGVMISHHAAYAAGTAFALDVTRGLRLATDLVLCSFLPIVYHVGELPFVFSTLMCGGTFVVGRKPDPAQIAQTIAAQRVTALWAGSPAMLSALDDVVSADPALDVGSLTIAVYGWAALAPAVLASLKRRCSKDFQVFAIFGQTEAIACHRFWPDSWRELYERTAPRDNYVGVPSSMLASKITDVFGGSIGADGGPDGSAGPGEAVYRSPAVMSGYYRNAQATADAFQGGWFHSGDSCVIGEDGQRIMVDRFKDIVKSGGENVSTMRVEAVLLGHPDVERVAVVGLPHERWGEAVTAVVVRAASSELSANELIEWARERLAGFETPKQVVFAPTLPDTVGGKVLKYKLRQEYSGLYET</sequence>
<dbReference type="PROSITE" id="PS00455">
    <property type="entry name" value="AMP_BINDING"/>
    <property type="match status" value="1"/>
</dbReference>
<dbReference type="EMBL" id="JABBNB010000004">
    <property type="protein sequence ID" value="NMO00596.1"/>
    <property type="molecule type" value="Genomic_DNA"/>
</dbReference>
<dbReference type="InterPro" id="IPR045851">
    <property type="entry name" value="AMP-bd_C_sf"/>
</dbReference>
<dbReference type="InterPro" id="IPR025110">
    <property type="entry name" value="AMP-bd_C"/>
</dbReference>
<dbReference type="SUPFAM" id="SSF56801">
    <property type="entry name" value="Acetyl-CoA synthetase-like"/>
    <property type="match status" value="1"/>
</dbReference>
<evidence type="ECO:0000313" key="5">
    <source>
        <dbReference type="EMBL" id="NMO00596.1"/>
    </source>
</evidence>
<organism evidence="5 6">
    <name type="scientific">Gordonia asplenii</name>
    <dbReference type="NCBI Taxonomy" id="2725283"/>
    <lineage>
        <taxon>Bacteria</taxon>
        <taxon>Bacillati</taxon>
        <taxon>Actinomycetota</taxon>
        <taxon>Actinomycetes</taxon>
        <taxon>Mycobacteriales</taxon>
        <taxon>Gordoniaceae</taxon>
        <taxon>Gordonia</taxon>
    </lineage>
</organism>
<feature type="domain" description="AMP-binding enzyme C-terminal" evidence="4">
    <location>
        <begin position="468"/>
        <end position="542"/>
    </location>
</feature>
<keyword evidence="2" id="KW-0436">Ligase</keyword>
<dbReference type="InterPro" id="IPR020845">
    <property type="entry name" value="AMP-binding_CS"/>
</dbReference>
<feature type="domain" description="AMP-dependent synthetase/ligase" evidence="3">
    <location>
        <begin position="32"/>
        <end position="417"/>
    </location>
</feature>
<evidence type="ECO:0000256" key="1">
    <source>
        <dbReference type="ARBA" id="ARBA00006432"/>
    </source>
</evidence>
<reference evidence="5 6" key="1">
    <citation type="submission" date="2020-04" db="EMBL/GenBank/DDBJ databases">
        <title>Gordonia sp. nov. TBRC 11910.</title>
        <authorList>
            <person name="Suriyachadkun C."/>
        </authorList>
    </citation>
    <scope>NUCLEOTIDE SEQUENCE [LARGE SCALE GENOMIC DNA]</scope>
    <source>
        <strain evidence="5 6">TBRC 11910</strain>
    </source>
</reference>
<name>A0A848KPJ6_9ACTN</name>
<evidence type="ECO:0000259" key="3">
    <source>
        <dbReference type="Pfam" id="PF00501"/>
    </source>
</evidence>
<protein>
    <submittedName>
        <fullName evidence="5">AMP-binding protein</fullName>
    </submittedName>
</protein>
<evidence type="ECO:0000259" key="4">
    <source>
        <dbReference type="Pfam" id="PF13193"/>
    </source>
</evidence>
<dbReference type="InterPro" id="IPR000873">
    <property type="entry name" value="AMP-dep_synth/lig_dom"/>
</dbReference>